<dbReference type="InterPro" id="IPR001509">
    <property type="entry name" value="Epimerase_deHydtase"/>
</dbReference>
<dbReference type="PANTHER" id="PTHR48079:SF6">
    <property type="entry name" value="NAD(P)-BINDING DOMAIN-CONTAINING PROTEIN-RELATED"/>
    <property type="match status" value="1"/>
</dbReference>
<protein>
    <submittedName>
        <fullName evidence="2">NAD-dependent epimerase/dehydratase family protein</fullName>
    </submittedName>
</protein>
<reference evidence="2" key="2">
    <citation type="submission" date="2023-04" db="EMBL/GenBank/DDBJ databases">
        <authorList>
            <person name="Beletskiy A.V."/>
            <person name="Mardanov A.V."/>
            <person name="Ravin N.V."/>
        </authorList>
    </citation>
    <scope>NUCLEOTIDE SEQUENCE</scope>
    <source>
        <strain evidence="2">GKL-01</strain>
    </source>
</reference>
<dbReference type="InterPro" id="IPR036291">
    <property type="entry name" value="NAD(P)-bd_dom_sf"/>
</dbReference>
<name>A0AA95KI22_9GAMM</name>
<dbReference type="Gene3D" id="3.40.50.720">
    <property type="entry name" value="NAD(P)-binding Rossmann-like Domain"/>
    <property type="match status" value="1"/>
</dbReference>
<gene>
    <name evidence="2" type="ORF">QJT80_14970</name>
</gene>
<reference evidence="2" key="1">
    <citation type="journal article" date="2023" name="Int. J. Mol. Sci.">
        <title>Metagenomics Revealed a New Genus 'Candidatus Thiocaldithrix dubininis' gen. nov., sp. nov. and a New Species 'Candidatus Thiothrix putei' sp. nov. in the Family Thiotrichaceae, Some Members of Which Have Traits of Both Na+- and H+-Motive Energetics.</title>
        <authorList>
            <person name="Ravin N.V."/>
            <person name="Muntyan M.S."/>
            <person name="Smolyakov D.D."/>
            <person name="Rudenko T.S."/>
            <person name="Beletsky A.V."/>
            <person name="Mardanov A.V."/>
            <person name="Grabovich M.Y."/>
        </authorList>
    </citation>
    <scope>NUCLEOTIDE SEQUENCE</scope>
    <source>
        <strain evidence="2">GKL-01</strain>
    </source>
</reference>
<dbReference type="GO" id="GO:0004029">
    <property type="term" value="F:aldehyde dehydrogenase (NAD+) activity"/>
    <property type="evidence" value="ECO:0007669"/>
    <property type="project" value="TreeGrafter"/>
</dbReference>
<dbReference type="GO" id="GO:0005737">
    <property type="term" value="C:cytoplasm"/>
    <property type="evidence" value="ECO:0007669"/>
    <property type="project" value="TreeGrafter"/>
</dbReference>
<proteinExistence type="predicted"/>
<sequence>MQSANRSIWIMGCGDIGRRVARLYQKQAISTIGWVASDHSVTLGQAQGIEMRQGDMDAGSFFPRNAFADKEIFWFVPPPKQGEVDSRLRRFLLAVQNAPKRIVLISTTGVYGDCAGRWIDEDEPLKPTVARAKRRLDAELALQAWMQQYQGDGVILRVPGIYALDRLPIERIQRAEPILNAAEAPWTNRIHADDLAQICQQAMQVAPRGAIYNATDGNPSTMTDYFNQVADYAGLPRPPQISLAEAQGAVSAGMLSYLQESRRIRNDKLLKDLQITLQYPDLASALATKG</sequence>
<evidence type="ECO:0000313" key="2">
    <source>
        <dbReference type="EMBL" id="WGZ90765.1"/>
    </source>
</evidence>
<evidence type="ECO:0000259" key="1">
    <source>
        <dbReference type="Pfam" id="PF01370"/>
    </source>
</evidence>
<dbReference type="Proteomes" id="UP001300672">
    <property type="component" value="Chromosome"/>
</dbReference>
<dbReference type="AlphaFoldDB" id="A0AA95KI22"/>
<organism evidence="2">
    <name type="scientific">Candidatus Thiocaldithrix dubininis</name>
    <dbReference type="NCBI Taxonomy" id="3080823"/>
    <lineage>
        <taxon>Bacteria</taxon>
        <taxon>Pseudomonadati</taxon>
        <taxon>Pseudomonadota</taxon>
        <taxon>Gammaproteobacteria</taxon>
        <taxon>Thiotrichales</taxon>
        <taxon>Thiotrichaceae</taxon>
        <taxon>Candidatus Thiocaldithrix</taxon>
    </lineage>
</organism>
<dbReference type="EMBL" id="CP124755">
    <property type="protein sequence ID" value="WGZ90765.1"/>
    <property type="molecule type" value="Genomic_DNA"/>
</dbReference>
<dbReference type="KEGG" id="tdu:QJT80_14970"/>
<dbReference type="Pfam" id="PF01370">
    <property type="entry name" value="Epimerase"/>
    <property type="match status" value="1"/>
</dbReference>
<dbReference type="SUPFAM" id="SSF51735">
    <property type="entry name" value="NAD(P)-binding Rossmann-fold domains"/>
    <property type="match status" value="1"/>
</dbReference>
<accession>A0AA95KI22</accession>
<feature type="domain" description="NAD-dependent epimerase/dehydratase" evidence="1">
    <location>
        <begin position="95"/>
        <end position="213"/>
    </location>
</feature>
<dbReference type="InterPro" id="IPR051783">
    <property type="entry name" value="NAD(P)-dependent_oxidoreduct"/>
</dbReference>
<dbReference type="PANTHER" id="PTHR48079">
    <property type="entry name" value="PROTEIN YEEZ"/>
    <property type="match status" value="1"/>
</dbReference>